<dbReference type="Pfam" id="PF00672">
    <property type="entry name" value="HAMP"/>
    <property type="match status" value="1"/>
</dbReference>
<feature type="transmembrane region" description="Helical" evidence="17">
    <location>
        <begin position="154"/>
        <end position="182"/>
    </location>
</feature>
<dbReference type="Gene3D" id="6.10.340.10">
    <property type="match status" value="1"/>
</dbReference>
<evidence type="ECO:0000256" key="12">
    <source>
        <dbReference type="ARBA" id="ARBA00023012"/>
    </source>
</evidence>
<evidence type="ECO:0000313" key="21">
    <source>
        <dbReference type="Proteomes" id="UP001589619"/>
    </source>
</evidence>
<dbReference type="InterPro" id="IPR050398">
    <property type="entry name" value="HssS/ArlS-like"/>
</dbReference>
<evidence type="ECO:0000256" key="8">
    <source>
        <dbReference type="ARBA" id="ARBA00022741"/>
    </source>
</evidence>
<dbReference type="PROSITE" id="PS50109">
    <property type="entry name" value="HIS_KIN"/>
    <property type="match status" value="1"/>
</dbReference>
<evidence type="ECO:0000256" key="5">
    <source>
        <dbReference type="ARBA" id="ARBA00022553"/>
    </source>
</evidence>
<organism evidence="20 21">
    <name type="scientific">Paenibacillus hodogayensis</name>
    <dbReference type="NCBI Taxonomy" id="279208"/>
    <lineage>
        <taxon>Bacteria</taxon>
        <taxon>Bacillati</taxon>
        <taxon>Bacillota</taxon>
        <taxon>Bacilli</taxon>
        <taxon>Bacillales</taxon>
        <taxon>Paenibacillaceae</taxon>
        <taxon>Paenibacillus</taxon>
    </lineage>
</organism>
<protein>
    <recommendedName>
        <fullName evidence="16">Heme sensor protein HssS</fullName>
        <ecNumber evidence="3">2.7.13.3</ecNumber>
    </recommendedName>
</protein>
<sequence length="471" mass="52384">MIKTLYVRVVLTFLGAFILGQIGSFFLTLGVMALFTDQYIASNHRSSEAFGAKLIQLYGQYGVDGAEPYFQTMDSRLNYDFKLADAGGTLRSYPAAGEVSIVVSDSVISSVLAGETYRSRRNEGTSIITGVPFNIDSHRYALLIKPSVRVEGRLVMWIVLLSLVIALILGSLFTLIAARYIVKPLRVMKDATRRIAKGDFDIDFGWHKRRDEIGELAQSFSDMTRDIKQLEQMRSDFVSNVSHEIQTPLTSISGFSKALRHKALKEEDRSRYLDIIQAESERLSRMSENLLKLASLESDRHPFEPRTYDLDEQIRRAVVACEPQWSGKSIELELDLPQIKICADEDQMSQVWINLIGNSIKFTPEGGRIAVSIRQTTDRIEVAVADTGIGISAADRGNVFDRFFKADRSHTNRQQGSGLGLAIVKRIVTLHSGIVKLESEPGKGTTVKVNLPSFSTARRKREIPPGGSAGS</sequence>
<dbReference type="CDD" id="cd06225">
    <property type="entry name" value="HAMP"/>
    <property type="match status" value="1"/>
</dbReference>
<keyword evidence="5" id="KW-0597">Phosphoprotein</keyword>
<accession>A0ABV5VU26</accession>
<gene>
    <name evidence="20" type="ORF">ACFFNY_09470</name>
</gene>
<evidence type="ECO:0000259" key="19">
    <source>
        <dbReference type="PROSITE" id="PS50885"/>
    </source>
</evidence>
<dbReference type="SUPFAM" id="SSF55874">
    <property type="entry name" value="ATPase domain of HSP90 chaperone/DNA topoisomerase II/histidine kinase"/>
    <property type="match status" value="1"/>
</dbReference>
<comment type="catalytic activity">
    <reaction evidence="1">
        <text>ATP + protein L-histidine = ADP + protein N-phospho-L-histidine.</text>
        <dbReference type="EC" id="2.7.13.3"/>
    </reaction>
</comment>
<evidence type="ECO:0000256" key="15">
    <source>
        <dbReference type="ARBA" id="ARBA00037219"/>
    </source>
</evidence>
<evidence type="ECO:0000256" key="16">
    <source>
        <dbReference type="ARBA" id="ARBA00040841"/>
    </source>
</evidence>
<dbReference type="InterPro" id="IPR005467">
    <property type="entry name" value="His_kinase_dom"/>
</dbReference>
<evidence type="ECO:0000256" key="3">
    <source>
        <dbReference type="ARBA" id="ARBA00012438"/>
    </source>
</evidence>
<dbReference type="SMART" id="SM00387">
    <property type="entry name" value="HATPase_c"/>
    <property type="match status" value="1"/>
</dbReference>
<feature type="transmembrane region" description="Helical" evidence="17">
    <location>
        <begin position="6"/>
        <end position="35"/>
    </location>
</feature>
<keyword evidence="7 17" id="KW-0812">Transmembrane</keyword>
<evidence type="ECO:0000256" key="17">
    <source>
        <dbReference type="SAM" id="Phobius"/>
    </source>
</evidence>
<keyword evidence="12" id="KW-0902">Two-component regulatory system</keyword>
<dbReference type="SUPFAM" id="SSF47384">
    <property type="entry name" value="Homodimeric domain of signal transducing histidine kinase"/>
    <property type="match status" value="1"/>
</dbReference>
<feature type="domain" description="Histidine kinase" evidence="18">
    <location>
        <begin position="240"/>
        <end position="455"/>
    </location>
</feature>
<dbReference type="GO" id="GO:0016301">
    <property type="term" value="F:kinase activity"/>
    <property type="evidence" value="ECO:0007669"/>
    <property type="project" value="UniProtKB-KW"/>
</dbReference>
<proteinExistence type="predicted"/>
<evidence type="ECO:0000256" key="11">
    <source>
        <dbReference type="ARBA" id="ARBA00022989"/>
    </source>
</evidence>
<evidence type="ECO:0000313" key="20">
    <source>
        <dbReference type="EMBL" id="MFB9751800.1"/>
    </source>
</evidence>
<dbReference type="SMART" id="SM00388">
    <property type="entry name" value="HisKA"/>
    <property type="match status" value="1"/>
</dbReference>
<keyword evidence="10" id="KW-0067">ATP-binding</keyword>
<evidence type="ECO:0000256" key="2">
    <source>
        <dbReference type="ARBA" id="ARBA00004651"/>
    </source>
</evidence>
<dbReference type="InterPro" id="IPR003661">
    <property type="entry name" value="HisK_dim/P_dom"/>
</dbReference>
<evidence type="ECO:0000259" key="18">
    <source>
        <dbReference type="PROSITE" id="PS50109"/>
    </source>
</evidence>
<keyword evidence="13" id="KW-0843">Virulence</keyword>
<keyword evidence="9 20" id="KW-0418">Kinase</keyword>
<evidence type="ECO:0000256" key="4">
    <source>
        <dbReference type="ARBA" id="ARBA00022475"/>
    </source>
</evidence>
<evidence type="ECO:0000256" key="1">
    <source>
        <dbReference type="ARBA" id="ARBA00000085"/>
    </source>
</evidence>
<comment type="function">
    <text evidence="15">Member of the two-component regulatory system HssS/HssR involved in intracellular heme homeostasis and tempering of staphylococcal virulence. HssS functions as a heme sensor histidine kinase which is autophosphorylated at a histidine residue and transfers its phosphate group to an aspartate residue of HssR. HssR/HssS activates the expression of hrtAB, an efflux pump, in response to extracellular heme, hemin, hemoglobin or blood.</text>
</comment>
<dbReference type="SMART" id="SM00304">
    <property type="entry name" value="HAMP"/>
    <property type="match status" value="1"/>
</dbReference>
<comment type="caution">
    <text evidence="20">The sequence shown here is derived from an EMBL/GenBank/DDBJ whole genome shotgun (WGS) entry which is preliminary data.</text>
</comment>
<dbReference type="InterPro" id="IPR036097">
    <property type="entry name" value="HisK_dim/P_sf"/>
</dbReference>
<dbReference type="Pfam" id="PF02518">
    <property type="entry name" value="HATPase_c"/>
    <property type="match status" value="1"/>
</dbReference>
<dbReference type="Gene3D" id="1.10.287.130">
    <property type="match status" value="1"/>
</dbReference>
<dbReference type="PANTHER" id="PTHR45528">
    <property type="entry name" value="SENSOR HISTIDINE KINASE CPXA"/>
    <property type="match status" value="1"/>
</dbReference>
<evidence type="ECO:0000256" key="7">
    <source>
        <dbReference type="ARBA" id="ARBA00022692"/>
    </source>
</evidence>
<dbReference type="EC" id="2.7.13.3" evidence="3"/>
<keyword evidence="4" id="KW-1003">Cell membrane</keyword>
<dbReference type="PRINTS" id="PR00344">
    <property type="entry name" value="BCTRLSENSOR"/>
</dbReference>
<keyword evidence="8" id="KW-0547">Nucleotide-binding</keyword>
<dbReference type="Gene3D" id="3.30.565.10">
    <property type="entry name" value="Histidine kinase-like ATPase, C-terminal domain"/>
    <property type="match status" value="1"/>
</dbReference>
<dbReference type="InterPro" id="IPR036890">
    <property type="entry name" value="HATPase_C_sf"/>
</dbReference>
<dbReference type="PROSITE" id="PS50885">
    <property type="entry name" value="HAMP"/>
    <property type="match status" value="1"/>
</dbReference>
<evidence type="ECO:0000256" key="14">
    <source>
        <dbReference type="ARBA" id="ARBA00023136"/>
    </source>
</evidence>
<name>A0ABV5VU26_9BACL</name>
<feature type="domain" description="HAMP" evidence="19">
    <location>
        <begin position="179"/>
        <end position="232"/>
    </location>
</feature>
<dbReference type="Proteomes" id="UP001589619">
    <property type="component" value="Unassembled WGS sequence"/>
</dbReference>
<comment type="subcellular location">
    <subcellularLocation>
        <location evidence="2">Cell membrane</location>
        <topology evidence="2">Multi-pass membrane protein</topology>
    </subcellularLocation>
</comment>
<keyword evidence="14 17" id="KW-0472">Membrane</keyword>
<dbReference type="InterPro" id="IPR003594">
    <property type="entry name" value="HATPase_dom"/>
</dbReference>
<keyword evidence="11 17" id="KW-1133">Transmembrane helix</keyword>
<dbReference type="PANTHER" id="PTHR45528:SF11">
    <property type="entry name" value="HISTIDINE KINASE"/>
    <property type="match status" value="1"/>
</dbReference>
<evidence type="ECO:0000256" key="10">
    <source>
        <dbReference type="ARBA" id="ARBA00022840"/>
    </source>
</evidence>
<dbReference type="RefSeq" id="WP_344912678.1">
    <property type="nucleotide sequence ID" value="NZ_BAAAYO010000010.1"/>
</dbReference>
<evidence type="ECO:0000256" key="9">
    <source>
        <dbReference type="ARBA" id="ARBA00022777"/>
    </source>
</evidence>
<dbReference type="InterPro" id="IPR004358">
    <property type="entry name" value="Sig_transdc_His_kin-like_C"/>
</dbReference>
<dbReference type="SUPFAM" id="SSF158472">
    <property type="entry name" value="HAMP domain-like"/>
    <property type="match status" value="1"/>
</dbReference>
<evidence type="ECO:0000256" key="13">
    <source>
        <dbReference type="ARBA" id="ARBA00023026"/>
    </source>
</evidence>
<keyword evidence="21" id="KW-1185">Reference proteome</keyword>
<dbReference type="InterPro" id="IPR003660">
    <property type="entry name" value="HAMP_dom"/>
</dbReference>
<reference evidence="20 21" key="1">
    <citation type="submission" date="2024-09" db="EMBL/GenBank/DDBJ databases">
        <authorList>
            <person name="Sun Q."/>
            <person name="Mori K."/>
        </authorList>
    </citation>
    <scope>NUCLEOTIDE SEQUENCE [LARGE SCALE GENOMIC DNA]</scope>
    <source>
        <strain evidence="20 21">JCM 12520</strain>
    </source>
</reference>
<dbReference type="EMBL" id="JBHMAG010000007">
    <property type="protein sequence ID" value="MFB9751800.1"/>
    <property type="molecule type" value="Genomic_DNA"/>
</dbReference>
<evidence type="ECO:0000256" key="6">
    <source>
        <dbReference type="ARBA" id="ARBA00022679"/>
    </source>
</evidence>
<dbReference type="Pfam" id="PF00512">
    <property type="entry name" value="HisKA"/>
    <property type="match status" value="1"/>
</dbReference>
<dbReference type="CDD" id="cd00082">
    <property type="entry name" value="HisKA"/>
    <property type="match status" value="1"/>
</dbReference>
<keyword evidence="6" id="KW-0808">Transferase</keyword>